<sequence>MVKVSLHFIARRLKYRFNTRQVD</sequence>
<dbReference type="EMBL" id="GBXM01104927">
    <property type="protein sequence ID" value="JAH03650.1"/>
    <property type="molecule type" value="Transcribed_RNA"/>
</dbReference>
<reference evidence="1" key="2">
    <citation type="journal article" date="2015" name="Fish Shellfish Immunol.">
        <title>Early steps in the European eel (Anguilla anguilla)-Vibrio vulnificus interaction in the gills: Role of the RtxA13 toxin.</title>
        <authorList>
            <person name="Callol A."/>
            <person name="Pajuelo D."/>
            <person name="Ebbesson L."/>
            <person name="Teles M."/>
            <person name="MacKenzie S."/>
            <person name="Amaro C."/>
        </authorList>
    </citation>
    <scope>NUCLEOTIDE SEQUENCE</scope>
</reference>
<dbReference type="AlphaFoldDB" id="A0A0E9PHT4"/>
<name>A0A0E9PHT4_ANGAN</name>
<accession>A0A0E9PHT4</accession>
<proteinExistence type="predicted"/>
<protein>
    <submittedName>
        <fullName evidence="1">Uncharacterized protein</fullName>
    </submittedName>
</protein>
<reference evidence="1" key="1">
    <citation type="submission" date="2014-11" db="EMBL/GenBank/DDBJ databases">
        <authorList>
            <person name="Amaro Gonzalez C."/>
        </authorList>
    </citation>
    <scope>NUCLEOTIDE SEQUENCE</scope>
</reference>
<organism evidence="1">
    <name type="scientific">Anguilla anguilla</name>
    <name type="common">European freshwater eel</name>
    <name type="synonym">Muraena anguilla</name>
    <dbReference type="NCBI Taxonomy" id="7936"/>
    <lineage>
        <taxon>Eukaryota</taxon>
        <taxon>Metazoa</taxon>
        <taxon>Chordata</taxon>
        <taxon>Craniata</taxon>
        <taxon>Vertebrata</taxon>
        <taxon>Euteleostomi</taxon>
        <taxon>Actinopterygii</taxon>
        <taxon>Neopterygii</taxon>
        <taxon>Teleostei</taxon>
        <taxon>Anguilliformes</taxon>
        <taxon>Anguillidae</taxon>
        <taxon>Anguilla</taxon>
    </lineage>
</organism>
<evidence type="ECO:0000313" key="1">
    <source>
        <dbReference type="EMBL" id="JAH03650.1"/>
    </source>
</evidence>